<evidence type="ECO:0000256" key="3">
    <source>
        <dbReference type="ARBA" id="ARBA00022475"/>
    </source>
</evidence>
<dbReference type="NCBIfam" id="TIGR00826">
    <property type="entry name" value="EIIB_glc"/>
    <property type="match status" value="1"/>
</dbReference>
<dbReference type="GO" id="GO:0005886">
    <property type="term" value="C:plasma membrane"/>
    <property type="evidence" value="ECO:0007669"/>
    <property type="project" value="UniProtKB-SubCell"/>
</dbReference>
<dbReference type="PANTHER" id="PTHR30175">
    <property type="entry name" value="PHOSPHOTRANSFERASE SYSTEM TRANSPORT PROTEIN"/>
    <property type="match status" value="1"/>
</dbReference>
<feature type="transmembrane region" description="Helical" evidence="12">
    <location>
        <begin position="218"/>
        <end position="239"/>
    </location>
</feature>
<dbReference type="CDD" id="cd00212">
    <property type="entry name" value="PTS_IIB_glc"/>
    <property type="match status" value="1"/>
</dbReference>
<evidence type="ECO:0000256" key="6">
    <source>
        <dbReference type="ARBA" id="ARBA00022683"/>
    </source>
</evidence>
<dbReference type="InterPro" id="IPR001996">
    <property type="entry name" value="PTS_IIB_1"/>
</dbReference>
<feature type="domain" description="PTS EIIB type-1" evidence="13">
    <location>
        <begin position="5"/>
        <end position="88"/>
    </location>
</feature>
<dbReference type="STRING" id="328396.RU93_GL000763"/>
<keyword evidence="16" id="KW-1185">Reference proteome</keyword>
<dbReference type="GO" id="GO:0016301">
    <property type="term" value="F:kinase activity"/>
    <property type="evidence" value="ECO:0007669"/>
    <property type="project" value="UniProtKB-KW"/>
</dbReference>
<dbReference type="GO" id="GO:0090589">
    <property type="term" value="F:protein-phosphocysteine-trehalose phosphotransferase system transporter activity"/>
    <property type="evidence" value="ECO:0007669"/>
    <property type="project" value="TreeGrafter"/>
</dbReference>
<dbReference type="InterPro" id="IPR018113">
    <property type="entry name" value="PTrfase_EIIB_Cys"/>
</dbReference>
<feature type="transmembrane region" description="Helical" evidence="12">
    <location>
        <begin position="434"/>
        <end position="455"/>
    </location>
</feature>
<organism evidence="15 16">
    <name type="scientific">Enterococcus aquimarinus</name>
    <dbReference type="NCBI Taxonomy" id="328396"/>
    <lineage>
        <taxon>Bacteria</taxon>
        <taxon>Bacillati</taxon>
        <taxon>Bacillota</taxon>
        <taxon>Bacilli</taxon>
        <taxon>Lactobacillales</taxon>
        <taxon>Enterococcaceae</taxon>
        <taxon>Enterococcus</taxon>
    </lineage>
</organism>
<comment type="subcellular location">
    <subcellularLocation>
        <location evidence="1">Cell membrane</location>
        <topology evidence="1">Multi-pass membrane protein</topology>
    </subcellularLocation>
</comment>
<name>A0A1L8QPJ9_9ENTE</name>
<dbReference type="PANTHER" id="PTHR30175:SF7">
    <property type="entry name" value="NEGATIVE REGULATOR OF SACY ACTIVITY"/>
    <property type="match status" value="1"/>
</dbReference>
<dbReference type="GO" id="GO:0009401">
    <property type="term" value="P:phosphoenolpyruvate-dependent sugar phosphotransferase system"/>
    <property type="evidence" value="ECO:0007669"/>
    <property type="project" value="UniProtKB-KW"/>
</dbReference>
<dbReference type="FunFam" id="3.30.1360.60:FF:000001">
    <property type="entry name" value="PTS system glucose-specific IIBC component PtsG"/>
    <property type="match status" value="1"/>
</dbReference>
<dbReference type="Pfam" id="PF02378">
    <property type="entry name" value="PTS_EIIC"/>
    <property type="match status" value="1"/>
</dbReference>
<dbReference type="InterPro" id="IPR003352">
    <property type="entry name" value="PTS_EIIC"/>
</dbReference>
<dbReference type="Proteomes" id="UP000182149">
    <property type="component" value="Unassembled WGS sequence"/>
</dbReference>
<keyword evidence="3" id="KW-1003">Cell membrane</keyword>
<feature type="transmembrane region" description="Helical" evidence="12">
    <location>
        <begin position="153"/>
        <end position="172"/>
    </location>
</feature>
<gene>
    <name evidence="15" type="ORF">RU93_GL000763</name>
</gene>
<dbReference type="EMBL" id="JXKD01000016">
    <property type="protein sequence ID" value="OJG09432.1"/>
    <property type="molecule type" value="Genomic_DNA"/>
</dbReference>
<evidence type="ECO:0000256" key="2">
    <source>
        <dbReference type="ARBA" id="ARBA00022448"/>
    </source>
</evidence>
<evidence type="ECO:0000256" key="10">
    <source>
        <dbReference type="ARBA" id="ARBA00023136"/>
    </source>
</evidence>
<feature type="transmembrane region" description="Helical" evidence="12">
    <location>
        <begin position="394"/>
        <end position="413"/>
    </location>
</feature>
<keyword evidence="9 12" id="KW-1133">Transmembrane helix</keyword>
<evidence type="ECO:0000256" key="11">
    <source>
        <dbReference type="PROSITE-ProRule" id="PRU00421"/>
    </source>
</evidence>
<feature type="active site" description="Phosphocysteine intermediate; for EIIB activity" evidence="11">
    <location>
        <position position="27"/>
    </location>
</feature>
<feature type="domain" description="PTS EIIC type-1" evidence="14">
    <location>
        <begin position="120"/>
        <end position="465"/>
    </location>
</feature>
<evidence type="ECO:0000256" key="1">
    <source>
        <dbReference type="ARBA" id="ARBA00004651"/>
    </source>
</evidence>
<evidence type="ECO:0000256" key="5">
    <source>
        <dbReference type="ARBA" id="ARBA00022679"/>
    </source>
</evidence>
<dbReference type="InterPro" id="IPR036878">
    <property type="entry name" value="Glu_permease_IIB"/>
</dbReference>
<dbReference type="Gene3D" id="3.30.1360.60">
    <property type="entry name" value="Glucose permease domain IIB"/>
    <property type="match status" value="1"/>
</dbReference>
<keyword evidence="8" id="KW-0418">Kinase</keyword>
<keyword evidence="2" id="KW-0813">Transport</keyword>
<dbReference type="PROSITE" id="PS51103">
    <property type="entry name" value="PTS_EIIC_TYPE_1"/>
    <property type="match status" value="1"/>
</dbReference>
<feature type="transmembrane region" description="Helical" evidence="12">
    <location>
        <begin position="260"/>
        <end position="279"/>
    </location>
</feature>
<keyword evidence="4 15" id="KW-0762">Sugar transport</keyword>
<keyword evidence="7 12" id="KW-0812">Transmembrane</keyword>
<reference evidence="15 16" key="1">
    <citation type="submission" date="2014-12" db="EMBL/GenBank/DDBJ databases">
        <title>Draft genome sequences of 29 type strains of Enterococci.</title>
        <authorList>
            <person name="Zhong Z."/>
            <person name="Sun Z."/>
            <person name="Liu W."/>
            <person name="Zhang W."/>
            <person name="Zhang H."/>
        </authorList>
    </citation>
    <scope>NUCLEOTIDE SEQUENCE [LARGE SCALE GENOMIC DNA]</scope>
    <source>
        <strain evidence="15 16">DSM 17690</strain>
    </source>
</reference>
<evidence type="ECO:0000256" key="8">
    <source>
        <dbReference type="ARBA" id="ARBA00022777"/>
    </source>
</evidence>
<sequence length="465" mass="49846">MTENRLIAQEVIEAVGGTENIQSVAHCATRLRIMVKDKEKIDEARVENIDKVKGAFFNSGQFQIIFGTGTVNKIYEEVSKLGVNEVSKSEMKEETKGQGNKFQQVIRTFGDVFVPIIPVLVATGLFMGLRGLLTQETILGLIGLTPDSINENFILYTQVLTDTAFAFLPALVAWSAFKVFGGSPVIGIVLGLMLVNPALPNAYEVAAGTADPIMMAGFIPVVGYQGTVLPAFIAGFLGAKTERMIRKRVPETLDLLLTPFLTLLILSILALFVIGPVFHSLEVVVLDATLWLLELPFGLAGLVIGGLNQLIVVTGIHHIFNFLEVQLLANTGTNPYNAIITASVAAQGGASLAVAMKTKSKKLKALAYPSTLSAMLGITEPAIFGVNLRYGKPFVFGLVGGAAGGFLASLLQLEATGMSLTVIPGALLYLNSQFIWYIVVNVVAIAVAFILTYLFGYSDKQLENA</sequence>
<feature type="transmembrane region" description="Helical" evidence="12">
    <location>
        <begin position="299"/>
        <end position="320"/>
    </location>
</feature>
<keyword evidence="6" id="KW-0598">Phosphotransferase system</keyword>
<keyword evidence="10 12" id="KW-0472">Membrane</keyword>
<feature type="transmembrane region" description="Helical" evidence="12">
    <location>
        <begin position="179"/>
        <end position="198"/>
    </location>
</feature>
<feature type="transmembrane region" description="Helical" evidence="12">
    <location>
        <begin position="366"/>
        <end position="388"/>
    </location>
</feature>
<dbReference type="InterPro" id="IPR010973">
    <property type="entry name" value="PTS_IIBC_sucr"/>
</dbReference>
<feature type="transmembrane region" description="Helical" evidence="12">
    <location>
        <begin position="112"/>
        <end position="133"/>
    </location>
</feature>
<accession>A0A1L8QPJ9</accession>
<evidence type="ECO:0000313" key="16">
    <source>
        <dbReference type="Proteomes" id="UP000182149"/>
    </source>
</evidence>
<dbReference type="AlphaFoldDB" id="A0A1L8QPJ9"/>
<evidence type="ECO:0000259" key="13">
    <source>
        <dbReference type="PROSITE" id="PS51098"/>
    </source>
</evidence>
<comment type="caution">
    <text evidence="15">The sequence shown here is derived from an EMBL/GenBank/DDBJ whole genome shotgun (WGS) entry which is preliminary data.</text>
</comment>
<dbReference type="PROSITE" id="PS01035">
    <property type="entry name" value="PTS_EIIB_TYPE_1_CYS"/>
    <property type="match status" value="1"/>
</dbReference>
<dbReference type="OrthoDB" id="9769191at2"/>
<evidence type="ECO:0000256" key="12">
    <source>
        <dbReference type="SAM" id="Phobius"/>
    </source>
</evidence>
<dbReference type="RefSeq" id="WP_071875461.1">
    <property type="nucleotide sequence ID" value="NZ_JBHSHF010000011.1"/>
</dbReference>
<evidence type="ECO:0000256" key="7">
    <source>
        <dbReference type="ARBA" id="ARBA00022692"/>
    </source>
</evidence>
<proteinExistence type="predicted"/>
<dbReference type="InterPro" id="IPR050558">
    <property type="entry name" value="PTS_Sugar-Specific_Components"/>
</dbReference>
<evidence type="ECO:0000256" key="4">
    <source>
        <dbReference type="ARBA" id="ARBA00022597"/>
    </source>
</evidence>
<protein>
    <submittedName>
        <fullName evidence="15">PTS sugar transporter subunit IIA</fullName>
    </submittedName>
</protein>
<keyword evidence="5" id="KW-0808">Transferase</keyword>
<dbReference type="PROSITE" id="PS51098">
    <property type="entry name" value="PTS_EIIB_TYPE_1"/>
    <property type="match status" value="1"/>
</dbReference>
<dbReference type="Pfam" id="PF00367">
    <property type="entry name" value="PTS_EIIB"/>
    <property type="match status" value="1"/>
</dbReference>
<dbReference type="InterPro" id="IPR013013">
    <property type="entry name" value="PTS_EIIC_1"/>
</dbReference>
<dbReference type="NCBIfam" id="TIGR01996">
    <property type="entry name" value="PTS-II-BC-sucr"/>
    <property type="match status" value="1"/>
</dbReference>
<evidence type="ECO:0000259" key="14">
    <source>
        <dbReference type="PROSITE" id="PS51103"/>
    </source>
</evidence>
<evidence type="ECO:0000256" key="9">
    <source>
        <dbReference type="ARBA" id="ARBA00022989"/>
    </source>
</evidence>
<dbReference type="SUPFAM" id="SSF55604">
    <property type="entry name" value="Glucose permease domain IIB"/>
    <property type="match status" value="1"/>
</dbReference>
<dbReference type="GO" id="GO:0008982">
    <property type="term" value="F:protein-N(PI)-phosphohistidine-sugar phosphotransferase activity"/>
    <property type="evidence" value="ECO:0007669"/>
    <property type="project" value="InterPro"/>
</dbReference>
<evidence type="ECO:0000313" key="15">
    <source>
        <dbReference type="EMBL" id="OJG09432.1"/>
    </source>
</evidence>
<dbReference type="GO" id="GO:0015771">
    <property type="term" value="P:trehalose transport"/>
    <property type="evidence" value="ECO:0007669"/>
    <property type="project" value="TreeGrafter"/>
</dbReference>